<dbReference type="AlphaFoldDB" id="A0A7Y0HYQ1"/>
<keyword evidence="2" id="KW-1185">Reference proteome</keyword>
<organism evidence="1 2">
    <name type="scientific">Bifidobacterium moraviense</name>
    <dbReference type="NCBI Taxonomy" id="2675323"/>
    <lineage>
        <taxon>Bacteria</taxon>
        <taxon>Bacillati</taxon>
        <taxon>Actinomycetota</taxon>
        <taxon>Actinomycetes</taxon>
        <taxon>Bifidobacteriales</taxon>
        <taxon>Bifidobacteriaceae</taxon>
        <taxon>Bifidobacterium</taxon>
    </lineage>
</organism>
<comment type="caution">
    <text evidence="1">The sequence shown here is derived from an EMBL/GenBank/DDBJ whole genome shotgun (WGS) entry which is preliminary data.</text>
</comment>
<sequence length="102" mass="10936">MNRVTAHASGLFHMETRSRVSDAVLRRLRGCASVVVFAAGVVLRAFARERHSHSSVTIPAGMAQMPSVPRHPIASDRGNVTAEANAAMPVMHAEYMPVASDV</sequence>
<evidence type="ECO:0000313" key="2">
    <source>
        <dbReference type="Proteomes" id="UP000588277"/>
    </source>
</evidence>
<accession>A0A7Y0HYQ1</accession>
<dbReference type="Proteomes" id="UP000588277">
    <property type="component" value="Unassembled WGS sequence"/>
</dbReference>
<name>A0A7Y0HYQ1_9BIFI</name>
<reference evidence="1 2" key="1">
    <citation type="submission" date="2020-02" db="EMBL/GenBank/DDBJ databases">
        <title>Characterization of phylogenetic diversity of novel bifidobacterial species isolated in Czech ZOOs.</title>
        <authorList>
            <person name="Lugli G.A."/>
            <person name="Vera N.B."/>
            <person name="Ventura M."/>
        </authorList>
    </citation>
    <scope>NUCLEOTIDE SEQUENCE [LARGE SCALE GENOMIC DNA]</scope>
    <source>
        <strain evidence="1 2">DSM 109958</strain>
    </source>
</reference>
<proteinExistence type="predicted"/>
<dbReference type="EMBL" id="JAAIIH010000001">
    <property type="protein sequence ID" value="NMM99572.1"/>
    <property type="molecule type" value="Genomic_DNA"/>
</dbReference>
<evidence type="ECO:0000313" key="1">
    <source>
        <dbReference type="EMBL" id="NMM99572.1"/>
    </source>
</evidence>
<gene>
    <name evidence="1" type="ORF">G1C96_0150</name>
</gene>
<protein>
    <submittedName>
        <fullName evidence="1">Uncharacterized protein</fullName>
    </submittedName>
</protein>